<reference evidence="5" key="1">
    <citation type="submission" date="2021-04" db="EMBL/GenBank/DDBJ databases">
        <title>Pseudonocardia sp. nov., isolated from sandy soil of mangrove forest.</title>
        <authorList>
            <person name="Zan Z."/>
            <person name="Huang R."/>
            <person name="Liu W."/>
        </authorList>
    </citation>
    <scope>NUCLEOTIDE SEQUENCE</scope>
    <source>
        <strain evidence="5">S2-4</strain>
    </source>
</reference>
<protein>
    <submittedName>
        <fullName evidence="5">Glycosyltransferase</fullName>
        <ecNumber evidence="5">2.4.-.-</ecNumber>
    </submittedName>
</protein>
<dbReference type="GO" id="GO:0016757">
    <property type="term" value="F:glycosyltransferase activity"/>
    <property type="evidence" value="ECO:0007669"/>
    <property type="project" value="UniProtKB-KW"/>
</dbReference>
<dbReference type="InterPro" id="IPR028098">
    <property type="entry name" value="Glyco_trans_4-like_N"/>
</dbReference>
<comment type="caution">
    <text evidence="5">The sequence shown here is derived from an EMBL/GenBank/DDBJ whole genome shotgun (WGS) entry which is preliminary data.</text>
</comment>
<keyword evidence="6" id="KW-1185">Reference proteome</keyword>
<evidence type="ECO:0000256" key="2">
    <source>
        <dbReference type="ARBA" id="ARBA00022679"/>
    </source>
</evidence>
<keyword evidence="1 5" id="KW-0328">Glycosyltransferase</keyword>
<evidence type="ECO:0000313" key="5">
    <source>
        <dbReference type="EMBL" id="MCO1656009.1"/>
    </source>
</evidence>
<dbReference type="PANTHER" id="PTHR45947">
    <property type="entry name" value="SULFOQUINOVOSYL TRANSFERASE SQD2"/>
    <property type="match status" value="1"/>
</dbReference>
<dbReference type="InterPro" id="IPR050194">
    <property type="entry name" value="Glycosyltransferase_grp1"/>
</dbReference>
<dbReference type="SUPFAM" id="SSF53756">
    <property type="entry name" value="UDP-Glycosyltransferase/glycogen phosphorylase"/>
    <property type="match status" value="1"/>
</dbReference>
<gene>
    <name evidence="5" type="ORF">KDL28_13195</name>
</gene>
<evidence type="ECO:0000256" key="3">
    <source>
        <dbReference type="SAM" id="MobiDB-lite"/>
    </source>
</evidence>
<keyword evidence="2 5" id="KW-0808">Transferase</keyword>
<evidence type="ECO:0000259" key="4">
    <source>
        <dbReference type="Pfam" id="PF13439"/>
    </source>
</evidence>
<organism evidence="5 6">
    <name type="scientific">Pseudonocardia humida</name>
    <dbReference type="NCBI Taxonomy" id="2800819"/>
    <lineage>
        <taxon>Bacteria</taxon>
        <taxon>Bacillati</taxon>
        <taxon>Actinomycetota</taxon>
        <taxon>Actinomycetes</taxon>
        <taxon>Pseudonocardiales</taxon>
        <taxon>Pseudonocardiaceae</taxon>
        <taxon>Pseudonocardia</taxon>
    </lineage>
</organism>
<accession>A0ABT0ZZC7</accession>
<evidence type="ECO:0000256" key="1">
    <source>
        <dbReference type="ARBA" id="ARBA00022676"/>
    </source>
</evidence>
<dbReference type="EC" id="2.4.-.-" evidence="5"/>
<dbReference type="EMBL" id="JAGSOV010000028">
    <property type="protein sequence ID" value="MCO1656009.1"/>
    <property type="molecule type" value="Genomic_DNA"/>
</dbReference>
<name>A0ABT0ZZC7_9PSEU</name>
<proteinExistence type="predicted"/>
<dbReference type="Proteomes" id="UP001165283">
    <property type="component" value="Unassembled WGS sequence"/>
</dbReference>
<feature type="region of interest" description="Disordered" evidence="3">
    <location>
        <begin position="453"/>
        <end position="480"/>
    </location>
</feature>
<dbReference type="RefSeq" id="WP_252438324.1">
    <property type="nucleotide sequence ID" value="NZ_JAGSOV010000028.1"/>
</dbReference>
<dbReference type="PANTHER" id="PTHR45947:SF3">
    <property type="entry name" value="SULFOQUINOVOSYL TRANSFERASE SQD2"/>
    <property type="match status" value="1"/>
</dbReference>
<dbReference type="Pfam" id="PF13439">
    <property type="entry name" value="Glyco_transf_4"/>
    <property type="match status" value="1"/>
</dbReference>
<evidence type="ECO:0000313" key="6">
    <source>
        <dbReference type="Proteomes" id="UP001165283"/>
    </source>
</evidence>
<sequence>MTSNRGQVSRIDNGRRLRVLVVIHHLSVGGSQRCAVDLAIGVHKRGHDVTVAGPPGPLADLLVDDGVPFVPLENDRPGQAVGQALPGYKRLLDLTRELRPELVHSYELTPSILTYAGAHLRDCVPMTMTINSMSVPDFMPASVPLQVCSPLIASEVRERLPSRQGPVGVLEIPTDTVNQYPGFPGAAEFRARLGIAPDELAVVIVSRFARALKQEGLETAIRATGRLAPHHRMRLVLVGDGPAMPDLRALATRTNAAIGREAVLLTGEILDPRPAYAAADVIVGMGGSLLRSMAFGKPCIVQGERGFFKILDMDSAREFRWHGFFGIGGGGSGEERLVAQLGQLLDDSPMRKRNGDFALGLVRRHYSLDSAVDQQISWYRKTLERTVTPTRLEAAKTMAAISAWFGGRAIKRPTGREKVDYFNSPERTEPGMRAPVPHWFDPDLGELSTARTGATGAHRVVTPSNPAVPHGTPTGASTTA</sequence>
<dbReference type="Gene3D" id="3.40.50.2000">
    <property type="entry name" value="Glycogen Phosphorylase B"/>
    <property type="match status" value="2"/>
</dbReference>
<dbReference type="Pfam" id="PF13692">
    <property type="entry name" value="Glyco_trans_1_4"/>
    <property type="match status" value="1"/>
</dbReference>
<feature type="domain" description="Glycosyltransferase subfamily 4-like N-terminal" evidence="4">
    <location>
        <begin position="28"/>
        <end position="134"/>
    </location>
</feature>